<comment type="caution">
    <text evidence="2">The sequence shown here is derived from an EMBL/GenBank/DDBJ whole genome shotgun (WGS) entry which is preliminary data.</text>
</comment>
<organism evidence="2 3">
    <name type="scientific">Candidatus Accumulibacter adjunctus</name>
    <dbReference type="NCBI Taxonomy" id="1454001"/>
    <lineage>
        <taxon>Bacteria</taxon>
        <taxon>Pseudomonadati</taxon>
        <taxon>Pseudomonadota</taxon>
        <taxon>Betaproteobacteria</taxon>
        <taxon>Candidatus Accumulibacter</taxon>
    </lineage>
</organism>
<dbReference type="Proteomes" id="UP000020218">
    <property type="component" value="Unassembled WGS sequence"/>
</dbReference>
<evidence type="ECO:0000256" key="1">
    <source>
        <dbReference type="SAM" id="MobiDB-lite"/>
    </source>
</evidence>
<gene>
    <name evidence="2" type="ORF">AW08_03794</name>
</gene>
<feature type="region of interest" description="Disordered" evidence="1">
    <location>
        <begin position="224"/>
        <end position="246"/>
    </location>
</feature>
<dbReference type="STRING" id="1454001.AW08_03794"/>
<name>A0A011PCY2_9PROT</name>
<evidence type="ECO:0000313" key="2">
    <source>
        <dbReference type="EMBL" id="EXI64194.1"/>
    </source>
</evidence>
<dbReference type="AlphaFoldDB" id="A0A011PCY2"/>
<accession>A0A011PCY2</accession>
<feature type="region of interest" description="Disordered" evidence="1">
    <location>
        <begin position="309"/>
        <end position="332"/>
    </location>
</feature>
<keyword evidence="3" id="KW-1185">Reference proteome</keyword>
<feature type="region of interest" description="Disordered" evidence="1">
    <location>
        <begin position="1"/>
        <end position="28"/>
    </location>
</feature>
<sequence length="332" mass="36409">MRVGMESGSCLAASPEGLGEQGADHSFGAPSHLPRRQILYRHLAAIEPLHGGDGRCRKRKDVRDDDVRCAGMELGGLAQMSLLAVEADFVGKQAGNAVEGVGVVENRQPMRDAAFLEVAAERRPDDEFLLQPLLDARPQHLADAMLWRSVRRRLPDEGDDDGDAGFGECLARDAQAGDLAQLAFKLRADGPQGIGRHERLEFLQSPAQVARQAPVVRDHLSELVQGGAEAEEREQPPRSAGIDRQRQLGGEDFLLAAWREAVEEEQQRVRQQWTKARVSRGQQLAQAQQRGQQAVLGGRWQGHGWWSAAGEAGKRSCGSRMDRSRLSSGGRR</sequence>
<reference evidence="2" key="1">
    <citation type="submission" date="2014-02" db="EMBL/GenBank/DDBJ databases">
        <title>Expanding our view of genomic diversity in Candidatus Accumulibacter clades.</title>
        <authorList>
            <person name="Skennerton C.T."/>
            <person name="Barr J.J."/>
            <person name="Slater F.R."/>
            <person name="Bond P.L."/>
            <person name="Tyson G.W."/>
        </authorList>
    </citation>
    <scope>NUCLEOTIDE SEQUENCE [LARGE SCALE GENOMIC DNA]</scope>
</reference>
<evidence type="ECO:0000313" key="3">
    <source>
        <dbReference type="Proteomes" id="UP000020218"/>
    </source>
</evidence>
<protein>
    <submittedName>
        <fullName evidence="2">Uncharacterized protein</fullName>
    </submittedName>
</protein>
<feature type="compositionally biased region" description="Basic and acidic residues" evidence="1">
    <location>
        <begin position="233"/>
        <end position="246"/>
    </location>
</feature>
<proteinExistence type="predicted"/>
<dbReference type="EMBL" id="JFAX01000040">
    <property type="protein sequence ID" value="EXI64194.1"/>
    <property type="molecule type" value="Genomic_DNA"/>
</dbReference>